<dbReference type="InterPro" id="IPR015881">
    <property type="entry name" value="ARHD_Rieske_2Fe_2S"/>
</dbReference>
<evidence type="ECO:0000259" key="8">
    <source>
        <dbReference type="PROSITE" id="PS51296"/>
    </source>
</evidence>
<evidence type="ECO:0000313" key="11">
    <source>
        <dbReference type="EMBL" id="CAB4983666.1"/>
    </source>
</evidence>
<evidence type="ECO:0000256" key="3">
    <source>
        <dbReference type="ARBA" id="ARBA00022723"/>
    </source>
</evidence>
<proteinExistence type="predicted"/>
<reference evidence="11" key="1">
    <citation type="submission" date="2020-05" db="EMBL/GenBank/DDBJ databases">
        <authorList>
            <person name="Chiriac C."/>
            <person name="Salcher M."/>
            <person name="Ghai R."/>
            <person name="Kavagutti S V."/>
        </authorList>
    </citation>
    <scope>NUCLEOTIDE SEQUENCE</scope>
</reference>
<dbReference type="PROSITE" id="PS00570">
    <property type="entry name" value="RING_HYDROXYL_ALPHA"/>
    <property type="match status" value="1"/>
</dbReference>
<accession>A0A6J7MSC7</accession>
<evidence type="ECO:0000256" key="7">
    <source>
        <dbReference type="ARBA" id="ARBA00023027"/>
    </source>
</evidence>
<evidence type="ECO:0000313" key="10">
    <source>
        <dbReference type="EMBL" id="CAB4928630.1"/>
    </source>
</evidence>
<dbReference type="AlphaFoldDB" id="A0A6J7MSC7"/>
<organism evidence="11">
    <name type="scientific">freshwater metagenome</name>
    <dbReference type="NCBI Taxonomy" id="449393"/>
    <lineage>
        <taxon>unclassified sequences</taxon>
        <taxon>metagenomes</taxon>
        <taxon>ecological metagenomes</taxon>
    </lineage>
</organism>
<dbReference type="InterPro" id="IPR015879">
    <property type="entry name" value="Ring_hydroxy_dOase_asu_C_dom"/>
</dbReference>
<keyword evidence="5" id="KW-0408">Iron</keyword>
<evidence type="ECO:0000256" key="5">
    <source>
        <dbReference type="ARBA" id="ARBA00023004"/>
    </source>
</evidence>
<dbReference type="Gene3D" id="2.102.10.10">
    <property type="entry name" value="Rieske [2Fe-2S] iron-sulphur domain"/>
    <property type="match status" value="1"/>
</dbReference>
<evidence type="ECO:0000313" key="9">
    <source>
        <dbReference type="EMBL" id="CAB4735161.1"/>
    </source>
</evidence>
<dbReference type="Pfam" id="PF00848">
    <property type="entry name" value="Ring_hydroxyl_A"/>
    <property type="match status" value="1"/>
</dbReference>
<dbReference type="InterPro" id="IPR001663">
    <property type="entry name" value="Rng_hydr_dOase-A"/>
</dbReference>
<evidence type="ECO:0000256" key="6">
    <source>
        <dbReference type="ARBA" id="ARBA00023014"/>
    </source>
</evidence>
<keyword evidence="3" id="KW-0479">Metal-binding</keyword>
<dbReference type="SUPFAM" id="SSF55961">
    <property type="entry name" value="Bet v1-like"/>
    <property type="match status" value="1"/>
</dbReference>
<evidence type="ECO:0000256" key="2">
    <source>
        <dbReference type="ARBA" id="ARBA00022714"/>
    </source>
</evidence>
<dbReference type="PANTHER" id="PTHR43756">
    <property type="entry name" value="CHOLINE MONOOXYGENASE, CHLOROPLASTIC"/>
    <property type="match status" value="1"/>
</dbReference>
<gene>
    <name evidence="9" type="ORF">UFOPK2754_00761</name>
    <name evidence="10" type="ORF">UFOPK3543_02523</name>
    <name evidence="11" type="ORF">UFOPK3967_00519</name>
</gene>
<dbReference type="InterPro" id="IPR017941">
    <property type="entry name" value="Rieske_2Fe-2S"/>
</dbReference>
<dbReference type="PRINTS" id="PR00090">
    <property type="entry name" value="RNGDIOXGNASE"/>
</dbReference>
<dbReference type="GO" id="GO:0051537">
    <property type="term" value="F:2 iron, 2 sulfur cluster binding"/>
    <property type="evidence" value="ECO:0007669"/>
    <property type="project" value="UniProtKB-KW"/>
</dbReference>
<dbReference type="InterPro" id="IPR036922">
    <property type="entry name" value="Rieske_2Fe-2S_sf"/>
</dbReference>
<sequence>MDHATQVDVIERWLQMHRSGATQLADDVLEIDTSVYTSADWFAREQQALFREGAVVACLTADVREPGDFVTLDSGGVPIVIVRDDEGQLGAFVNACRHRATQVVHGCGQAKNFACPFHNWTYARDGRLLGQPRSQGGFASLSKDTLGLVALPVAEAHGLVFVRPGGGDTPDVDAIIGAEISRDLDRFDLAGYHVWDRIQREWQCNWKLILDTFTESYHVFALHGASVGPDYPGHVMIYDEFGPHLRIPVPRASILEFDHRPQEEWDLLAHATVQYHLAPNTMVNHTIDHFILWRFEPVGADRTVAEMTMYTPEPRAAHDANGEWAKSMEAWFDLHDAITRDEDYPESERIQRVLGSGRVPTTVLGRNEGAVQHFHRAVRAAVGG</sequence>
<dbReference type="CDD" id="cd03469">
    <property type="entry name" value="Rieske_RO_Alpha_N"/>
    <property type="match status" value="1"/>
</dbReference>
<dbReference type="EMBL" id="CAEZYR010000019">
    <property type="protein sequence ID" value="CAB4735161.1"/>
    <property type="molecule type" value="Genomic_DNA"/>
</dbReference>
<dbReference type="SUPFAM" id="SSF50022">
    <property type="entry name" value="ISP domain"/>
    <property type="match status" value="1"/>
</dbReference>
<dbReference type="Pfam" id="PF00355">
    <property type="entry name" value="Rieske"/>
    <property type="match status" value="1"/>
</dbReference>
<keyword evidence="4" id="KW-0560">Oxidoreductase</keyword>
<evidence type="ECO:0000256" key="4">
    <source>
        <dbReference type="ARBA" id="ARBA00023002"/>
    </source>
</evidence>
<dbReference type="PANTHER" id="PTHR43756:SF5">
    <property type="entry name" value="CHOLINE MONOOXYGENASE, CHLOROPLASTIC"/>
    <property type="match status" value="1"/>
</dbReference>
<name>A0A6J7MSC7_9ZZZZ</name>
<dbReference type="Gene3D" id="3.90.380.10">
    <property type="entry name" value="Naphthalene 1,2-dioxygenase Alpha Subunit, Chain A, domain 1"/>
    <property type="match status" value="2"/>
</dbReference>
<keyword evidence="2" id="KW-0001">2Fe-2S</keyword>
<dbReference type="GO" id="GO:0016491">
    <property type="term" value="F:oxidoreductase activity"/>
    <property type="evidence" value="ECO:0007669"/>
    <property type="project" value="UniProtKB-KW"/>
</dbReference>
<evidence type="ECO:0000256" key="1">
    <source>
        <dbReference type="ARBA" id="ARBA00001962"/>
    </source>
</evidence>
<dbReference type="EMBL" id="CAFBOS010000020">
    <property type="protein sequence ID" value="CAB4983666.1"/>
    <property type="molecule type" value="Genomic_DNA"/>
</dbReference>
<keyword evidence="7" id="KW-0520">NAD</keyword>
<dbReference type="GO" id="GO:0005506">
    <property type="term" value="F:iron ion binding"/>
    <property type="evidence" value="ECO:0007669"/>
    <property type="project" value="InterPro"/>
</dbReference>
<feature type="domain" description="Rieske" evidence="8">
    <location>
        <begin position="56"/>
        <end position="162"/>
    </location>
</feature>
<protein>
    <submittedName>
        <fullName evidence="11">Unannotated protein</fullName>
    </submittedName>
</protein>
<keyword evidence="6" id="KW-0411">Iron-sulfur</keyword>
<dbReference type="EMBL" id="CAFBMH010000128">
    <property type="protein sequence ID" value="CAB4928630.1"/>
    <property type="molecule type" value="Genomic_DNA"/>
</dbReference>
<comment type="cofactor">
    <cofactor evidence="1">
        <name>Fe cation</name>
        <dbReference type="ChEBI" id="CHEBI:24875"/>
    </cofactor>
</comment>
<dbReference type="PROSITE" id="PS51296">
    <property type="entry name" value="RIESKE"/>
    <property type="match status" value="1"/>
</dbReference>